<keyword evidence="5" id="KW-1185">Reference proteome</keyword>
<evidence type="ECO:0008006" key="6">
    <source>
        <dbReference type="Google" id="ProtNLM"/>
    </source>
</evidence>
<dbReference type="CDD" id="cd14730">
    <property type="entry name" value="LodA_like"/>
    <property type="match status" value="1"/>
</dbReference>
<evidence type="ECO:0000313" key="5">
    <source>
        <dbReference type="Proteomes" id="UP000308652"/>
    </source>
</evidence>
<name>A0A5C3MC79_9AGAR</name>
<organism evidence="4 5">
    <name type="scientific">Crucibulum laeve</name>
    <dbReference type="NCBI Taxonomy" id="68775"/>
    <lineage>
        <taxon>Eukaryota</taxon>
        <taxon>Fungi</taxon>
        <taxon>Dikarya</taxon>
        <taxon>Basidiomycota</taxon>
        <taxon>Agaricomycotina</taxon>
        <taxon>Agaricomycetes</taxon>
        <taxon>Agaricomycetidae</taxon>
        <taxon>Agaricales</taxon>
        <taxon>Agaricineae</taxon>
        <taxon>Nidulariaceae</taxon>
        <taxon>Crucibulum</taxon>
    </lineage>
</organism>
<dbReference type="InterPro" id="IPR041168">
    <property type="entry name" value="LodA_N"/>
</dbReference>
<evidence type="ECO:0000313" key="4">
    <source>
        <dbReference type="EMBL" id="TFK38751.1"/>
    </source>
</evidence>
<dbReference type="STRING" id="68775.A0A5C3MC79"/>
<evidence type="ECO:0000259" key="3">
    <source>
        <dbReference type="Pfam" id="PF18417"/>
    </source>
</evidence>
<gene>
    <name evidence="4" type="ORF">BDQ12DRAFT_605201</name>
</gene>
<sequence>MPVDFHDIDRLEIFPPIGIARVGDSGFDLSRGVSYGDIEWFLPSDIPGSDELPPGIQSSDQLRDSKKRIKRQAVRFRVYAFDRNGNVLGEVNNESGYELKWTVHVANAKGAFTEFRDPTQNRRNPDVQPESELTSVQPNVDHRTDLIVNPGPKSIGRTLVEPKPDPNPVPLTGIFYGSRKKSYASLSETQKKDLEVNLGELRTDQLGRLIFIAGAGYARCVSDPKIPNFQPDIISEFDSIDWVDDICDGWVDVVVQKTVDNTTTFTKKPKNKATVLSAPPKFAWGINAPTTLYDVIENLAHKNGISWRGGDPVEFYENIWPVLQSTYGLSWVNEQGFQGHGVAGKGNFLLFEKVLGTPDGEDSRILRDHIFERLRKPNEEDPSEASTKFMPRLSGDDGDALEPGENLSHESTTPPIRRFAALTELQYTRFKQWREGKFKSSQPFWKKQDGTPYANIEAAPLQFQPWLLTFAALEHTVGEPLYPGIEMYWLAKEASIYNLTKEPLAIPPFRINHTTVGPGHLSRGLSLPWQSDFAQCNTHWWPASRPDDVINILDWPQGQSITEANFIKDIAPKRRKWDRGIRETPDFPVDYFPGCTDMVRSWQKLGFISKQHGTIQAEGGEKLPVFLEQGRLKMEKNAPFTLPLSL</sequence>
<protein>
    <recommendedName>
        <fullName evidence="6">L-lysine 6-oxidase</fullName>
    </recommendedName>
</protein>
<dbReference type="Pfam" id="PF17990">
    <property type="entry name" value="LodA_N"/>
    <property type="match status" value="1"/>
</dbReference>
<dbReference type="EMBL" id="ML213602">
    <property type="protein sequence ID" value="TFK38751.1"/>
    <property type="molecule type" value="Genomic_DNA"/>
</dbReference>
<feature type="region of interest" description="Disordered" evidence="1">
    <location>
        <begin position="116"/>
        <end position="135"/>
    </location>
</feature>
<feature type="compositionally biased region" description="Basic and acidic residues" evidence="1">
    <location>
        <begin position="116"/>
        <end position="125"/>
    </location>
</feature>
<dbReference type="InterPro" id="IPR041173">
    <property type="entry name" value="LodA_C"/>
</dbReference>
<evidence type="ECO:0000259" key="2">
    <source>
        <dbReference type="Pfam" id="PF17990"/>
    </source>
</evidence>
<dbReference type="AlphaFoldDB" id="A0A5C3MC79"/>
<dbReference type="Pfam" id="PF18417">
    <property type="entry name" value="LodA_C"/>
    <property type="match status" value="1"/>
</dbReference>
<dbReference type="OrthoDB" id="3253404at2759"/>
<reference evidence="4 5" key="1">
    <citation type="journal article" date="2019" name="Nat. Ecol. Evol.">
        <title>Megaphylogeny resolves global patterns of mushroom evolution.</title>
        <authorList>
            <person name="Varga T."/>
            <person name="Krizsan K."/>
            <person name="Foldi C."/>
            <person name="Dima B."/>
            <person name="Sanchez-Garcia M."/>
            <person name="Sanchez-Ramirez S."/>
            <person name="Szollosi G.J."/>
            <person name="Szarkandi J.G."/>
            <person name="Papp V."/>
            <person name="Albert L."/>
            <person name="Andreopoulos W."/>
            <person name="Angelini C."/>
            <person name="Antonin V."/>
            <person name="Barry K.W."/>
            <person name="Bougher N.L."/>
            <person name="Buchanan P."/>
            <person name="Buyck B."/>
            <person name="Bense V."/>
            <person name="Catcheside P."/>
            <person name="Chovatia M."/>
            <person name="Cooper J."/>
            <person name="Damon W."/>
            <person name="Desjardin D."/>
            <person name="Finy P."/>
            <person name="Geml J."/>
            <person name="Haridas S."/>
            <person name="Hughes K."/>
            <person name="Justo A."/>
            <person name="Karasinski D."/>
            <person name="Kautmanova I."/>
            <person name="Kiss B."/>
            <person name="Kocsube S."/>
            <person name="Kotiranta H."/>
            <person name="LaButti K.M."/>
            <person name="Lechner B.E."/>
            <person name="Liimatainen K."/>
            <person name="Lipzen A."/>
            <person name="Lukacs Z."/>
            <person name="Mihaltcheva S."/>
            <person name="Morgado L.N."/>
            <person name="Niskanen T."/>
            <person name="Noordeloos M.E."/>
            <person name="Ohm R.A."/>
            <person name="Ortiz-Santana B."/>
            <person name="Ovrebo C."/>
            <person name="Racz N."/>
            <person name="Riley R."/>
            <person name="Savchenko A."/>
            <person name="Shiryaev A."/>
            <person name="Soop K."/>
            <person name="Spirin V."/>
            <person name="Szebenyi C."/>
            <person name="Tomsovsky M."/>
            <person name="Tulloss R.E."/>
            <person name="Uehling J."/>
            <person name="Grigoriev I.V."/>
            <person name="Vagvolgyi C."/>
            <person name="Papp T."/>
            <person name="Martin F.M."/>
            <person name="Miettinen O."/>
            <person name="Hibbett D.S."/>
            <person name="Nagy L.G."/>
        </authorList>
    </citation>
    <scope>NUCLEOTIDE SEQUENCE [LARGE SCALE GENOMIC DNA]</scope>
    <source>
        <strain evidence="4 5">CBS 166.37</strain>
    </source>
</reference>
<feature type="region of interest" description="Disordered" evidence="1">
    <location>
        <begin position="143"/>
        <end position="163"/>
    </location>
</feature>
<proteinExistence type="predicted"/>
<accession>A0A5C3MC79</accession>
<feature type="region of interest" description="Disordered" evidence="1">
    <location>
        <begin position="375"/>
        <end position="413"/>
    </location>
</feature>
<dbReference type="InterPro" id="IPR033798">
    <property type="entry name" value="LodA-like"/>
</dbReference>
<dbReference type="Proteomes" id="UP000308652">
    <property type="component" value="Unassembled WGS sequence"/>
</dbReference>
<feature type="domain" description="L-lysine epsilon oxidase C-terminal" evidence="3">
    <location>
        <begin position="410"/>
        <end position="548"/>
    </location>
</feature>
<feature type="domain" description="L-Lysine epsilon oxidase N-terminal" evidence="2">
    <location>
        <begin position="14"/>
        <end position="257"/>
    </location>
</feature>
<evidence type="ECO:0000256" key="1">
    <source>
        <dbReference type="SAM" id="MobiDB-lite"/>
    </source>
</evidence>